<feature type="domain" description="SD-repeat containing protein B" evidence="7">
    <location>
        <begin position="1776"/>
        <end position="1886"/>
    </location>
</feature>
<dbReference type="EMBL" id="JBBDGL010000003">
    <property type="protein sequence ID" value="MEJ1156023.1"/>
    <property type="molecule type" value="Genomic_DNA"/>
</dbReference>
<dbReference type="Proteomes" id="UP001368654">
    <property type="component" value="Unassembled WGS sequence"/>
</dbReference>
<sequence>MSNQRKQQTSAIRKVVATSAAAALALTGVVASAAPALAATGAISGVAYRDFNGNGVRDLGAPEDGEQTDVGIAGVSVVAYDVYGTQLGDTVITDDAGEYTLDTSAVADGTAVRVEFTELPEGYAASFAGDDNGTTVQMTVAGAEDVDLMINHPDDFAQANAPTFTAIQTAGLSSGQTSADAAVVGLPWSSGGNSSGNYPDRETMATVGEVGSVWGLTYDSTGNALYAAATYKRFSGLGPLGLGGIYKISDVLDPMTGAMTGAATPSEWLDVSSFIDVGQSEIISDAARGLTASPATATTDVNAFANAGKVGIGGLEVTPDGDNMILVNLYDRNLYVLDISAGTPTSATTVDFASTLSENQQPWALSIYRGDVYVGYVDTGDAAGDSADDAELKAYVVSAPLEDVVSGNAAWTNVLTADLGYTKGNSASNWGGNGSNAAAWPTSRPQVNQWNTWADEWTWDGTSNPTAVDSVGLQYSGGSWGTDNVQLYPQAILSSLAFDTEGYLNLGFADRTALQAGNRNLSAIDGVNDEYFESLASGDLLLAAPNNDGTFTLEEDGVVGDRNSATAASNDEGPSGVDTREFYNDNQNQGSGNIHEDSALGAVVTYPGVAESQSTVYDPLSGVRVSGVTWFDTADGSPVRGYEHTADNREYELSSTFQKGGGLGGLAIALLPPPAEIGDRVWFDADQNGRQDADEPSIAGAPVSLYLADANGNPTGDALSSTTTDEFGEYYFNSELWADRFTDPAADLVVVFGQLDADADVDFVWGDVPEIDAITGLTWSDLTFTDQSTDVATTLNDSNADTTTGEAPVSVLGAGMNDHTIDAGFVSDVTIGVAKELSEDSAAAASGQTFEISVTVEDFRGDALPDSPYVFDLAAGGSDEFSIPAFGTITKVAETNGAEFDFAVSPTLPAAGVDGLDITVTNTITTYAVGDYVWIDEDRDGLQDDGEAPLAGVAVRLLDGEGNPVLDADDEPVVTTTDAEGFYLFDDLMAGDYQVEFALTEEQSQSYIFTQPAADGIAENSDATPTEASRFVGRSDVFTLDADNEQLVASDDYTTATVNATAGIDPTWDAGVITRTYAVGDVVWLDNDRDGSQGESEAPVGGVSVALLDGEGEPVLGADGEPLIAVTDDDGRYLFDELEAGEYQVQFTLTEQQEQTYRFTTQDADGVADSDNSDPVVSTGRTAPFTLGPDSTLVPAASYEFGDVLATEGIDPTWDAGLFSKTYAVGDYVWIDENRDGVQDADELMLEGVTVNLYGVGTEVLATTTTDENGLYVFDALAPGSYRVEFVLTSDQAAIYTFTTDVAGDDVAADSNANDTAGADFGFSTLFTLGDDNEQLVASAEYLDADLIATEGIDPTWDAGVVRKKVSVGDYVWLDADGDGVQGTSDAETPIEGVKLVLTGPDGNPVVDIDGNEVAPVFTDENGFYEFVNLPALPEGESYTVTIDQDDASTIEALTELRPVPAGAGDDSALDSSTWTEDSGDLVNNGDRDSTLDFGFMPRTYAIGDVVWIDENRDGAQTDGELPLAGVTVTLLDAIGMPIEGVDPVVTDENGLYLFDELAPGKYQVEFTLTDDQKALYTFTEREAAVGGAEGDSNADAEGRSSTIKLGEGSDALDPQYGDQEFAATEGVDPTWDAGVIRKKVSVGDYVWLDADRDGVQGTSPLETPIEGVKLVLTGPDGNPVVDIDGNEVAPVYTDENGFYEFVNLPALPEGESYTVTIDQEDASTIEALTELRPAPAGAGDSATDSSDWAVASGDLTDNGDHDGTLDFGFMPRTYAIGDIVWIDADKDGEQDSNEHTLDGVGVTLYNSEGTVVATTTTDDNGLYMFDNLMAGEYTVKFTLTDAQQKIYAFTTQGTGSATDSDADTTSGLTATIVLGEANTSLTLDYAAGTVMATEGIDPTWDAGVIVLDVAETPDTPTIGELPLTGSTFAAWGPIALTLSILLFLVGGWMLLLRRRTHTA</sequence>
<dbReference type="Pfam" id="PF17210">
    <property type="entry name" value="SdrD_B"/>
    <property type="match status" value="8"/>
</dbReference>
<keyword evidence="3 6" id="KW-0732">Signal</keyword>
<comment type="caution">
    <text evidence="8">The sequence shown here is derived from an EMBL/GenBank/DDBJ whole genome shotgun (WGS) entry which is preliminary data.</text>
</comment>
<evidence type="ECO:0000313" key="8">
    <source>
        <dbReference type="EMBL" id="MEJ1156023.1"/>
    </source>
</evidence>
<feature type="region of interest" description="Disordered" evidence="4">
    <location>
        <begin position="1585"/>
        <end position="1612"/>
    </location>
</feature>
<feature type="domain" description="SD-repeat containing protein B" evidence="7">
    <location>
        <begin position="1367"/>
        <end position="1496"/>
    </location>
</feature>
<comment type="subcellular location">
    <subcellularLocation>
        <location evidence="1">Secreted</location>
    </subcellularLocation>
</comment>
<name>A0ABU8LVX4_9MICO</name>
<evidence type="ECO:0000256" key="5">
    <source>
        <dbReference type="SAM" id="Phobius"/>
    </source>
</evidence>
<evidence type="ECO:0000256" key="4">
    <source>
        <dbReference type="SAM" id="MobiDB-lite"/>
    </source>
</evidence>
<evidence type="ECO:0000259" key="7">
    <source>
        <dbReference type="Pfam" id="PF17210"/>
    </source>
</evidence>
<keyword evidence="2" id="KW-0964">Secreted</keyword>
<organism evidence="8 9">
    <name type="scientific">Microbacterium marmarense</name>
    <dbReference type="NCBI Taxonomy" id="3122051"/>
    <lineage>
        <taxon>Bacteria</taxon>
        <taxon>Bacillati</taxon>
        <taxon>Actinomycetota</taxon>
        <taxon>Actinomycetes</taxon>
        <taxon>Micrococcales</taxon>
        <taxon>Microbacteriaceae</taxon>
        <taxon>Microbacterium</taxon>
    </lineage>
</organism>
<dbReference type="SUPFAM" id="SSF63825">
    <property type="entry name" value="YWTD domain"/>
    <property type="match status" value="1"/>
</dbReference>
<feature type="region of interest" description="Disordered" evidence="4">
    <location>
        <begin position="555"/>
        <end position="578"/>
    </location>
</feature>
<keyword evidence="5" id="KW-0812">Transmembrane</keyword>
<feature type="domain" description="SD-repeat containing protein B" evidence="7">
    <location>
        <begin position="928"/>
        <end position="1028"/>
    </location>
</feature>
<dbReference type="RefSeq" id="WP_337338470.1">
    <property type="nucleotide sequence ID" value="NZ_JBBDGL010000003.1"/>
</dbReference>
<feature type="transmembrane region" description="Helical" evidence="5">
    <location>
        <begin position="1929"/>
        <end position="1953"/>
    </location>
</feature>
<dbReference type="InterPro" id="IPR051417">
    <property type="entry name" value="SDr/BOS_complex"/>
</dbReference>
<feature type="signal peptide" evidence="6">
    <location>
        <begin position="1"/>
        <end position="38"/>
    </location>
</feature>
<accession>A0ABU8LVX4</accession>
<proteinExistence type="predicted"/>
<dbReference type="InterPro" id="IPR013783">
    <property type="entry name" value="Ig-like_fold"/>
</dbReference>
<dbReference type="InterPro" id="IPR033764">
    <property type="entry name" value="Sdr_B"/>
</dbReference>
<evidence type="ECO:0000256" key="6">
    <source>
        <dbReference type="SAM" id="SignalP"/>
    </source>
</evidence>
<feature type="domain" description="SD-repeat containing protein B" evidence="7">
    <location>
        <begin position="1642"/>
        <end position="1770"/>
    </location>
</feature>
<evidence type="ECO:0000313" key="9">
    <source>
        <dbReference type="Proteomes" id="UP001368654"/>
    </source>
</evidence>
<feature type="domain" description="SD-repeat containing protein B" evidence="7">
    <location>
        <begin position="1078"/>
        <end position="1190"/>
    </location>
</feature>
<feature type="region of interest" description="Disordered" evidence="4">
    <location>
        <begin position="1460"/>
        <end position="1482"/>
    </location>
</feature>
<keyword evidence="5" id="KW-0472">Membrane</keyword>
<dbReference type="SUPFAM" id="SSF117074">
    <property type="entry name" value="Hypothetical protein PA1324"/>
    <property type="match status" value="9"/>
</dbReference>
<feature type="domain" description="SD-repeat containing protein B" evidence="7">
    <location>
        <begin position="1502"/>
        <end position="1611"/>
    </location>
</feature>
<feature type="chain" id="PRO_5045845297" evidence="6">
    <location>
        <begin position="39"/>
        <end position="1960"/>
    </location>
</feature>
<dbReference type="PANTHER" id="PTHR23303">
    <property type="entry name" value="CARBOXYPEPTIDASE REGULATORY REGION-CONTAINING"/>
    <property type="match status" value="1"/>
</dbReference>
<dbReference type="PANTHER" id="PTHR23303:SF15">
    <property type="entry name" value="COLOSSIN-A"/>
    <property type="match status" value="1"/>
</dbReference>
<feature type="region of interest" description="Disordered" evidence="4">
    <location>
        <begin position="1164"/>
        <end position="1183"/>
    </location>
</feature>
<gene>
    <name evidence="8" type="ORF">WDU96_10500</name>
</gene>
<evidence type="ECO:0000256" key="1">
    <source>
        <dbReference type="ARBA" id="ARBA00004613"/>
    </source>
</evidence>
<protein>
    <submittedName>
        <fullName evidence="8">SdrD B-like domain-containing protein</fullName>
    </submittedName>
</protein>
<evidence type="ECO:0000256" key="3">
    <source>
        <dbReference type="ARBA" id="ARBA00022729"/>
    </source>
</evidence>
<reference evidence="8 9" key="1">
    <citation type="submission" date="2024-02" db="EMBL/GenBank/DDBJ databases">
        <authorList>
            <person name="Saticioglu I.B."/>
        </authorList>
    </citation>
    <scope>NUCLEOTIDE SEQUENCE [LARGE SCALE GENOMIC DNA]</scope>
    <source>
        <strain evidence="8 9">Mu-86</strain>
    </source>
</reference>
<dbReference type="Gene3D" id="2.60.40.10">
    <property type="entry name" value="Immunoglobulins"/>
    <property type="match status" value="9"/>
</dbReference>
<feature type="domain" description="SD-repeat containing protein B" evidence="7">
    <location>
        <begin position="675"/>
        <end position="733"/>
    </location>
</feature>
<feature type="domain" description="SD-repeat containing protein B" evidence="7">
    <location>
        <begin position="1224"/>
        <end position="1319"/>
    </location>
</feature>
<evidence type="ECO:0000256" key="2">
    <source>
        <dbReference type="ARBA" id="ARBA00022525"/>
    </source>
</evidence>
<keyword evidence="5" id="KW-1133">Transmembrane helix</keyword>
<keyword evidence="9" id="KW-1185">Reference proteome</keyword>